<dbReference type="InterPro" id="IPR036864">
    <property type="entry name" value="Zn2-C6_fun-type_DNA-bd_sf"/>
</dbReference>
<keyword evidence="10" id="KW-1185">Reference proteome</keyword>
<comment type="caution">
    <text evidence="9">The sequence shown here is derived from an EMBL/GenBank/DDBJ whole genome shotgun (WGS) entry which is preliminary data.</text>
</comment>
<keyword evidence="2" id="KW-0862">Zinc</keyword>
<keyword evidence="4" id="KW-0238">DNA-binding</keyword>
<feature type="compositionally biased region" description="Polar residues" evidence="7">
    <location>
        <begin position="101"/>
        <end position="121"/>
    </location>
</feature>
<proteinExistence type="predicted"/>
<dbReference type="GO" id="GO:0008270">
    <property type="term" value="F:zinc ion binding"/>
    <property type="evidence" value="ECO:0007669"/>
    <property type="project" value="InterPro"/>
</dbReference>
<sequence length="423" mass="47748">MDGQYTKDPILTTPARSKARKGISTRKKSCRKCVISKLRCDLAKPKCNRCAARGNVCEYPFDQPGPINANAGGNAHIVGRSSRAGSLSDEAVPSTRHSTRSRPTAESYTPAQTSIPQSPSNLSLVPKSDLIPMVAADEIRDRWLRPYISASTGQEPKQLNPHTIQYLTCVLKSYLRNFASSVAPPFVHHLQLTHHPSPVLSYCCANIRTWLGKGSEYEVFILSTMREEMEKIQTQISFESDYDTLCAFQAYLLYAMALHLFPMINSAEDSLPPDSDFLIKMQEIAFKSAKAGLSTTAEQSDTRPAWESWILTSSKRRTLFVMYIFTNVYNSHMKLPNFVAEEIRDVIVPESKVLWAAHDRTDWEKQYNHHLSDWPDGMLQISELWKSAETGTPARHERIERWLQSADEFGIMLFSTCAHIHGC</sequence>
<dbReference type="PROSITE" id="PS50048">
    <property type="entry name" value="ZN2_CY6_FUNGAL_2"/>
    <property type="match status" value="1"/>
</dbReference>
<accession>A0A9W9UTG8</accession>
<evidence type="ECO:0000313" key="10">
    <source>
        <dbReference type="Proteomes" id="UP001148299"/>
    </source>
</evidence>
<dbReference type="SUPFAM" id="SSF57701">
    <property type="entry name" value="Zn2/Cys6 DNA-binding domain"/>
    <property type="match status" value="1"/>
</dbReference>
<dbReference type="EMBL" id="JAPZBR010000004">
    <property type="protein sequence ID" value="KAJ5354850.1"/>
    <property type="molecule type" value="Genomic_DNA"/>
</dbReference>
<name>A0A9W9UTG8_PENBR</name>
<protein>
    <recommendedName>
        <fullName evidence="8">Zn(2)-C6 fungal-type domain-containing protein</fullName>
    </recommendedName>
</protein>
<keyword evidence="6" id="KW-0539">Nucleus</keyword>
<dbReference type="AlphaFoldDB" id="A0A9W9UTG8"/>
<dbReference type="SMART" id="SM00066">
    <property type="entry name" value="GAL4"/>
    <property type="match status" value="1"/>
</dbReference>
<dbReference type="Gene3D" id="4.10.240.10">
    <property type="entry name" value="Zn(2)-C6 fungal-type DNA-binding domain"/>
    <property type="match status" value="1"/>
</dbReference>
<dbReference type="InterPro" id="IPR001138">
    <property type="entry name" value="Zn2Cys6_DnaBD"/>
</dbReference>
<reference evidence="9" key="1">
    <citation type="submission" date="2022-12" db="EMBL/GenBank/DDBJ databases">
        <authorList>
            <person name="Petersen C."/>
        </authorList>
    </citation>
    <scope>NUCLEOTIDE SEQUENCE</scope>
    <source>
        <strain evidence="9">IBT 35675</strain>
    </source>
</reference>
<evidence type="ECO:0000256" key="7">
    <source>
        <dbReference type="SAM" id="MobiDB-lite"/>
    </source>
</evidence>
<dbReference type="Proteomes" id="UP001148299">
    <property type="component" value="Unassembled WGS sequence"/>
</dbReference>
<dbReference type="PANTHER" id="PTHR47660:SF3">
    <property type="entry name" value="FINGER DOMAIN PROTEIN, PUTATIVE (AFU_ORTHOLOGUE AFUA_4G03310)-RELATED"/>
    <property type="match status" value="1"/>
</dbReference>
<keyword evidence="1" id="KW-0479">Metal-binding</keyword>
<keyword evidence="3" id="KW-0805">Transcription regulation</keyword>
<evidence type="ECO:0000256" key="3">
    <source>
        <dbReference type="ARBA" id="ARBA00023015"/>
    </source>
</evidence>
<keyword evidence="5" id="KW-0804">Transcription</keyword>
<feature type="region of interest" description="Disordered" evidence="7">
    <location>
        <begin position="72"/>
        <end position="121"/>
    </location>
</feature>
<feature type="domain" description="Zn(2)-C6 fungal-type" evidence="8">
    <location>
        <begin position="29"/>
        <end position="59"/>
    </location>
</feature>
<dbReference type="PANTHER" id="PTHR47660">
    <property type="entry name" value="TRANSCRIPTION FACTOR WITH C2H2 AND ZN(2)-CYS(6) DNA BINDING DOMAIN (EUROFUNG)-RELATED-RELATED"/>
    <property type="match status" value="1"/>
</dbReference>
<evidence type="ECO:0000259" key="8">
    <source>
        <dbReference type="PROSITE" id="PS50048"/>
    </source>
</evidence>
<evidence type="ECO:0000256" key="5">
    <source>
        <dbReference type="ARBA" id="ARBA00023163"/>
    </source>
</evidence>
<evidence type="ECO:0000256" key="4">
    <source>
        <dbReference type="ARBA" id="ARBA00023125"/>
    </source>
</evidence>
<dbReference type="GO" id="GO:0003677">
    <property type="term" value="F:DNA binding"/>
    <property type="evidence" value="ECO:0007669"/>
    <property type="project" value="UniProtKB-KW"/>
</dbReference>
<feature type="region of interest" description="Disordered" evidence="7">
    <location>
        <begin position="1"/>
        <end position="23"/>
    </location>
</feature>
<dbReference type="CDD" id="cd00067">
    <property type="entry name" value="GAL4"/>
    <property type="match status" value="1"/>
</dbReference>
<evidence type="ECO:0000256" key="1">
    <source>
        <dbReference type="ARBA" id="ARBA00022723"/>
    </source>
</evidence>
<evidence type="ECO:0000256" key="6">
    <source>
        <dbReference type="ARBA" id="ARBA00023242"/>
    </source>
</evidence>
<evidence type="ECO:0000256" key="2">
    <source>
        <dbReference type="ARBA" id="ARBA00022833"/>
    </source>
</evidence>
<reference evidence="9" key="2">
    <citation type="journal article" date="2023" name="IMA Fungus">
        <title>Comparative genomic study of the Penicillium genus elucidates a diverse pangenome and 15 lateral gene transfer events.</title>
        <authorList>
            <person name="Petersen C."/>
            <person name="Sorensen T."/>
            <person name="Nielsen M.R."/>
            <person name="Sondergaard T.E."/>
            <person name="Sorensen J.L."/>
            <person name="Fitzpatrick D.A."/>
            <person name="Frisvad J.C."/>
            <person name="Nielsen K.L."/>
        </authorList>
    </citation>
    <scope>NUCLEOTIDE SEQUENCE</scope>
    <source>
        <strain evidence="9">IBT 35675</strain>
    </source>
</reference>
<organism evidence="9 10">
    <name type="scientific">Penicillium brevicompactum</name>
    <dbReference type="NCBI Taxonomy" id="5074"/>
    <lineage>
        <taxon>Eukaryota</taxon>
        <taxon>Fungi</taxon>
        <taxon>Dikarya</taxon>
        <taxon>Ascomycota</taxon>
        <taxon>Pezizomycotina</taxon>
        <taxon>Eurotiomycetes</taxon>
        <taxon>Eurotiomycetidae</taxon>
        <taxon>Eurotiales</taxon>
        <taxon>Aspergillaceae</taxon>
        <taxon>Penicillium</taxon>
    </lineage>
</organism>
<dbReference type="GO" id="GO:0000981">
    <property type="term" value="F:DNA-binding transcription factor activity, RNA polymerase II-specific"/>
    <property type="evidence" value="ECO:0007669"/>
    <property type="project" value="InterPro"/>
</dbReference>
<evidence type="ECO:0000313" key="9">
    <source>
        <dbReference type="EMBL" id="KAJ5354850.1"/>
    </source>
</evidence>
<gene>
    <name evidence="9" type="ORF">N7541_005894</name>
</gene>